<dbReference type="GO" id="GO:0005634">
    <property type="term" value="C:nucleus"/>
    <property type="evidence" value="ECO:0007669"/>
    <property type="project" value="UniProtKB-SubCell"/>
</dbReference>
<evidence type="ECO:0000256" key="3">
    <source>
        <dbReference type="ARBA" id="ARBA00006922"/>
    </source>
</evidence>
<dbReference type="InParanoid" id="A0A165HFR3"/>
<feature type="compositionally biased region" description="Low complexity" evidence="9">
    <location>
        <begin position="1"/>
        <end position="10"/>
    </location>
</feature>
<feature type="region of interest" description="Disordered" evidence="9">
    <location>
        <begin position="1"/>
        <end position="50"/>
    </location>
</feature>
<evidence type="ECO:0000313" key="10">
    <source>
        <dbReference type="EMBL" id="KZT59240.1"/>
    </source>
</evidence>
<evidence type="ECO:0000256" key="8">
    <source>
        <dbReference type="ARBA" id="ARBA00023242"/>
    </source>
</evidence>
<evidence type="ECO:0000256" key="6">
    <source>
        <dbReference type="ARBA" id="ARBA00023015"/>
    </source>
</evidence>
<keyword evidence="4" id="KW-0963">Cytoplasm</keyword>
<feature type="compositionally biased region" description="Basic and acidic residues" evidence="9">
    <location>
        <begin position="32"/>
        <end position="47"/>
    </location>
</feature>
<dbReference type="InterPro" id="IPR013734">
    <property type="entry name" value="TF_Nrm1/Whi5"/>
</dbReference>
<comment type="subcellular location">
    <subcellularLocation>
        <location evidence="2">Cytoplasm</location>
    </subcellularLocation>
    <subcellularLocation>
        <location evidence="1">Nucleus</location>
    </subcellularLocation>
</comment>
<dbReference type="AlphaFoldDB" id="A0A165HFR3"/>
<evidence type="ECO:0000256" key="1">
    <source>
        <dbReference type="ARBA" id="ARBA00004123"/>
    </source>
</evidence>
<dbReference type="OrthoDB" id="2359117at2759"/>
<evidence type="ECO:0000256" key="4">
    <source>
        <dbReference type="ARBA" id="ARBA00022490"/>
    </source>
</evidence>
<dbReference type="GO" id="GO:0005737">
    <property type="term" value="C:cytoplasm"/>
    <property type="evidence" value="ECO:0007669"/>
    <property type="project" value="UniProtKB-SubCell"/>
</dbReference>
<organism evidence="10 11">
    <name type="scientific">Calocera cornea HHB12733</name>
    <dbReference type="NCBI Taxonomy" id="1353952"/>
    <lineage>
        <taxon>Eukaryota</taxon>
        <taxon>Fungi</taxon>
        <taxon>Dikarya</taxon>
        <taxon>Basidiomycota</taxon>
        <taxon>Agaricomycotina</taxon>
        <taxon>Dacrymycetes</taxon>
        <taxon>Dacrymycetales</taxon>
        <taxon>Dacrymycetaceae</taxon>
        <taxon>Calocera</taxon>
    </lineage>
</organism>
<evidence type="ECO:0000256" key="2">
    <source>
        <dbReference type="ARBA" id="ARBA00004496"/>
    </source>
</evidence>
<accession>A0A165HFR3</accession>
<keyword evidence="7" id="KW-0804">Transcription</keyword>
<dbReference type="Pfam" id="PF08528">
    <property type="entry name" value="Whi5"/>
    <property type="match status" value="1"/>
</dbReference>
<comment type="similarity">
    <text evidence="3">Belongs to the WHI5/NRM1 family.</text>
</comment>
<proteinExistence type="inferred from homology"/>
<gene>
    <name evidence="10" type="ORF">CALCODRAFT_493784</name>
</gene>
<keyword evidence="8" id="KW-0539">Nucleus</keyword>
<name>A0A165HFR3_9BASI</name>
<sequence>MTTPSTSPTRPSAPNPPSSQGHSHSHSHSHSHAHDLQRRRDRTAERARFHHLSRTLQTRLQYARLKVEHGWVRPLSPPLPRNHFSMRHAHPLGRQNKR</sequence>
<evidence type="ECO:0000256" key="7">
    <source>
        <dbReference type="ARBA" id="ARBA00023163"/>
    </source>
</evidence>
<keyword evidence="5" id="KW-0678">Repressor</keyword>
<protein>
    <submittedName>
        <fullName evidence="10">Uncharacterized protein</fullName>
    </submittedName>
</protein>
<evidence type="ECO:0000256" key="9">
    <source>
        <dbReference type="SAM" id="MobiDB-lite"/>
    </source>
</evidence>
<evidence type="ECO:0000256" key="5">
    <source>
        <dbReference type="ARBA" id="ARBA00022491"/>
    </source>
</evidence>
<feature type="region of interest" description="Disordered" evidence="9">
    <location>
        <begin position="72"/>
        <end position="98"/>
    </location>
</feature>
<feature type="compositionally biased region" description="Basic residues" evidence="9">
    <location>
        <begin position="84"/>
        <end position="98"/>
    </location>
</feature>
<dbReference type="Proteomes" id="UP000076842">
    <property type="component" value="Unassembled WGS sequence"/>
</dbReference>
<dbReference type="EMBL" id="KV423942">
    <property type="protein sequence ID" value="KZT59240.1"/>
    <property type="molecule type" value="Genomic_DNA"/>
</dbReference>
<evidence type="ECO:0000313" key="11">
    <source>
        <dbReference type="Proteomes" id="UP000076842"/>
    </source>
</evidence>
<keyword evidence="6" id="KW-0805">Transcription regulation</keyword>
<keyword evidence="11" id="KW-1185">Reference proteome</keyword>
<reference evidence="10 11" key="1">
    <citation type="journal article" date="2016" name="Mol. Biol. Evol.">
        <title>Comparative Genomics of Early-Diverging Mushroom-Forming Fungi Provides Insights into the Origins of Lignocellulose Decay Capabilities.</title>
        <authorList>
            <person name="Nagy L.G."/>
            <person name="Riley R."/>
            <person name="Tritt A."/>
            <person name="Adam C."/>
            <person name="Daum C."/>
            <person name="Floudas D."/>
            <person name="Sun H."/>
            <person name="Yadav J.S."/>
            <person name="Pangilinan J."/>
            <person name="Larsson K.H."/>
            <person name="Matsuura K."/>
            <person name="Barry K."/>
            <person name="Labutti K."/>
            <person name="Kuo R."/>
            <person name="Ohm R.A."/>
            <person name="Bhattacharya S.S."/>
            <person name="Shirouzu T."/>
            <person name="Yoshinaga Y."/>
            <person name="Martin F.M."/>
            <person name="Grigoriev I.V."/>
            <person name="Hibbett D.S."/>
        </authorList>
    </citation>
    <scope>NUCLEOTIDE SEQUENCE [LARGE SCALE GENOMIC DNA]</scope>
    <source>
        <strain evidence="10 11">HHB12733</strain>
    </source>
</reference>